<dbReference type="Proteomes" id="UP000324800">
    <property type="component" value="Unassembled WGS sequence"/>
</dbReference>
<dbReference type="EMBL" id="SNRW01049581">
    <property type="protein sequence ID" value="KAA6310786.1"/>
    <property type="molecule type" value="Genomic_DNA"/>
</dbReference>
<protein>
    <submittedName>
        <fullName evidence="1">Uncharacterized protein</fullName>
    </submittedName>
</protein>
<name>A0A5J4PMJ9_9EUKA</name>
<evidence type="ECO:0000313" key="1">
    <source>
        <dbReference type="EMBL" id="KAA6310786.1"/>
    </source>
</evidence>
<sequence length="69" mass="7316">FISGFDKAILATAPPPIFSLSFSATSPFIACGDGWGNVYVFQLPTHFTSESDGDQSILEAVARIQSGSF</sequence>
<comment type="caution">
    <text evidence="1">The sequence shown here is derived from an EMBL/GenBank/DDBJ whole genome shotgun (WGS) entry which is preliminary data.</text>
</comment>
<reference evidence="1 2" key="1">
    <citation type="submission" date="2019-03" db="EMBL/GenBank/DDBJ databases">
        <title>Single cell metagenomics reveals metabolic interactions within the superorganism composed of flagellate Streblomastix strix and complex community of Bacteroidetes bacteria on its surface.</title>
        <authorList>
            <person name="Treitli S.C."/>
            <person name="Kolisko M."/>
            <person name="Husnik F."/>
            <person name="Keeling P."/>
            <person name="Hampl V."/>
        </authorList>
    </citation>
    <scope>NUCLEOTIDE SEQUENCE [LARGE SCALE GENOMIC DNA]</scope>
    <source>
        <strain evidence="1">ST1C</strain>
    </source>
</reference>
<evidence type="ECO:0000313" key="2">
    <source>
        <dbReference type="Proteomes" id="UP000324800"/>
    </source>
</evidence>
<feature type="non-terminal residue" evidence="1">
    <location>
        <position position="1"/>
    </location>
</feature>
<gene>
    <name evidence="1" type="ORF">EZS28_056247</name>
</gene>
<dbReference type="AlphaFoldDB" id="A0A5J4PMJ9"/>
<organism evidence="1 2">
    <name type="scientific">Streblomastix strix</name>
    <dbReference type="NCBI Taxonomy" id="222440"/>
    <lineage>
        <taxon>Eukaryota</taxon>
        <taxon>Metamonada</taxon>
        <taxon>Preaxostyla</taxon>
        <taxon>Oxymonadida</taxon>
        <taxon>Streblomastigidae</taxon>
        <taxon>Streblomastix</taxon>
    </lineage>
</organism>
<proteinExistence type="predicted"/>
<accession>A0A5J4PMJ9</accession>